<dbReference type="PANTHER" id="PTHR31220">
    <property type="entry name" value="HYCCIN RELATED"/>
    <property type="match status" value="1"/>
</dbReference>
<dbReference type="GO" id="GO:0046854">
    <property type="term" value="P:phosphatidylinositol phosphate biosynthetic process"/>
    <property type="evidence" value="ECO:0007669"/>
    <property type="project" value="TreeGrafter"/>
</dbReference>
<dbReference type="EMBL" id="JAMRDG010000001">
    <property type="protein sequence ID" value="KAJ3703654.1"/>
    <property type="molecule type" value="Genomic_DNA"/>
</dbReference>
<keyword evidence="3" id="KW-1003">Cell membrane</keyword>
<evidence type="ECO:0000256" key="2">
    <source>
        <dbReference type="ARBA" id="ARBA00004514"/>
    </source>
</evidence>
<feature type="compositionally biased region" description="Polar residues" evidence="7">
    <location>
        <begin position="333"/>
        <end position="349"/>
    </location>
</feature>
<comment type="caution">
    <text evidence="8">The sequence shown here is derived from an EMBL/GenBank/DDBJ whole genome shotgun (WGS) entry which is preliminary data.</text>
</comment>
<evidence type="ECO:0000256" key="1">
    <source>
        <dbReference type="ARBA" id="ARBA00004236"/>
    </source>
</evidence>
<evidence type="ECO:0000256" key="4">
    <source>
        <dbReference type="ARBA" id="ARBA00022490"/>
    </source>
</evidence>
<dbReference type="PANTHER" id="PTHR31220:SF1">
    <property type="entry name" value="GH21176P"/>
    <property type="match status" value="1"/>
</dbReference>
<feature type="region of interest" description="Disordered" evidence="7">
    <location>
        <begin position="328"/>
        <end position="349"/>
    </location>
</feature>
<proteinExistence type="inferred from homology"/>
<keyword evidence="4" id="KW-0963">Cytoplasm</keyword>
<dbReference type="InterPro" id="IPR018619">
    <property type="entry name" value="Hyccin"/>
</dbReference>
<dbReference type="GO" id="GO:0005829">
    <property type="term" value="C:cytosol"/>
    <property type="evidence" value="ECO:0007669"/>
    <property type="project" value="UniProtKB-SubCell"/>
</dbReference>
<evidence type="ECO:0000313" key="9">
    <source>
        <dbReference type="Proteomes" id="UP001210211"/>
    </source>
</evidence>
<name>A0AAD5ZT85_9POAL</name>
<dbReference type="GO" id="GO:0072659">
    <property type="term" value="P:protein localization to plasma membrane"/>
    <property type="evidence" value="ECO:0007669"/>
    <property type="project" value="TreeGrafter"/>
</dbReference>
<accession>A0AAD5ZT85</accession>
<dbReference type="GO" id="GO:0005886">
    <property type="term" value="C:plasma membrane"/>
    <property type="evidence" value="ECO:0007669"/>
    <property type="project" value="UniProtKB-SubCell"/>
</dbReference>
<evidence type="ECO:0000256" key="7">
    <source>
        <dbReference type="SAM" id="MobiDB-lite"/>
    </source>
</evidence>
<dbReference type="Pfam" id="PF09790">
    <property type="entry name" value="Hyccin"/>
    <property type="match status" value="1"/>
</dbReference>
<keyword evidence="5" id="KW-0472">Membrane</keyword>
<dbReference type="Proteomes" id="UP001210211">
    <property type="component" value="Unassembled WGS sequence"/>
</dbReference>
<feature type="region of interest" description="Disordered" evidence="7">
    <location>
        <begin position="182"/>
        <end position="214"/>
    </location>
</feature>
<evidence type="ECO:0000256" key="3">
    <source>
        <dbReference type="ARBA" id="ARBA00022475"/>
    </source>
</evidence>
<evidence type="ECO:0000256" key="5">
    <source>
        <dbReference type="ARBA" id="ARBA00023136"/>
    </source>
</evidence>
<gene>
    <name evidence="8" type="ORF">LUZ61_007359</name>
</gene>
<reference evidence="8 9" key="1">
    <citation type="journal article" date="2022" name="Cell">
        <title>Repeat-based holocentromeres influence genome architecture and karyotype evolution.</title>
        <authorList>
            <person name="Hofstatter P.G."/>
            <person name="Thangavel G."/>
            <person name="Lux T."/>
            <person name="Neumann P."/>
            <person name="Vondrak T."/>
            <person name="Novak P."/>
            <person name="Zhang M."/>
            <person name="Costa L."/>
            <person name="Castellani M."/>
            <person name="Scott A."/>
            <person name="Toegelov H."/>
            <person name="Fuchs J."/>
            <person name="Mata-Sucre Y."/>
            <person name="Dias Y."/>
            <person name="Vanzela A.L.L."/>
            <person name="Huettel B."/>
            <person name="Almeida C.C.S."/>
            <person name="Simkova H."/>
            <person name="Souza G."/>
            <person name="Pedrosa-Harand A."/>
            <person name="Macas J."/>
            <person name="Mayer K.F.X."/>
            <person name="Houben A."/>
            <person name="Marques A."/>
        </authorList>
    </citation>
    <scope>NUCLEOTIDE SEQUENCE [LARGE SCALE GENOMIC DNA]</scope>
    <source>
        <strain evidence="8">RhyTen1mFocal</strain>
    </source>
</reference>
<organism evidence="8 9">
    <name type="scientific">Rhynchospora tenuis</name>
    <dbReference type="NCBI Taxonomy" id="198213"/>
    <lineage>
        <taxon>Eukaryota</taxon>
        <taxon>Viridiplantae</taxon>
        <taxon>Streptophyta</taxon>
        <taxon>Embryophyta</taxon>
        <taxon>Tracheophyta</taxon>
        <taxon>Spermatophyta</taxon>
        <taxon>Magnoliopsida</taxon>
        <taxon>Liliopsida</taxon>
        <taxon>Poales</taxon>
        <taxon>Cyperaceae</taxon>
        <taxon>Cyperoideae</taxon>
        <taxon>Rhynchosporeae</taxon>
        <taxon>Rhynchospora</taxon>
    </lineage>
</organism>
<sequence>MATSGGSPSPTTSSATSAASSLATLALTSNGTNPPPSWWESVTKARSAILSLSSLLPSSVASTISSLADSDRPALSLLSSSAAYGSVSLSLSSSSVSGSGSDPICHWLYDTYLSSDPDLRLIVLSFLPLISSLYLSRLPSPSSPLSGFEAVILAIYSSEVKSRGGRPLLVSVPDLSLPSLYHTPPKPAPPVNHPKSPRSPTKVKLTPPPQPSVSVLSAPLEPQIAVKSTKRASILGACFDAYYSKISLMPSCSKVDLCEVIATWAGQFCPCRFELDENQHNFDPLLSSPSPSSSIEVKLLENKPDTCSLPVDNVSKEIGALQIREGDRHCNQNEDNGSDMSVGTGTRSKAGTRVPLPWELLQPLFRILGHCLLAPLNSNDVKDAASAAIRCVYARASHELMPQAILASRSLIQLDKSARDAAKAMSMSVGAQSSTAGSNVTTPTKQRLQEVIMGSK</sequence>
<keyword evidence="9" id="KW-1185">Reference proteome</keyword>
<comment type="subcellular location">
    <subcellularLocation>
        <location evidence="1">Cell membrane</location>
    </subcellularLocation>
    <subcellularLocation>
        <location evidence="2">Cytoplasm</location>
        <location evidence="2">Cytosol</location>
    </subcellularLocation>
</comment>
<protein>
    <recommendedName>
        <fullName evidence="10">Hyccin</fullName>
    </recommendedName>
</protein>
<evidence type="ECO:0008006" key="10">
    <source>
        <dbReference type="Google" id="ProtNLM"/>
    </source>
</evidence>
<evidence type="ECO:0000256" key="6">
    <source>
        <dbReference type="ARBA" id="ARBA00034482"/>
    </source>
</evidence>
<evidence type="ECO:0000313" key="8">
    <source>
        <dbReference type="EMBL" id="KAJ3703654.1"/>
    </source>
</evidence>
<dbReference type="AlphaFoldDB" id="A0AAD5ZT85"/>
<comment type="similarity">
    <text evidence="6">Belongs to the Hyccin family.</text>
</comment>